<sequence>MESGAPSSFISTSQNSKIRQDAYDHIASQTGCRKARDSFECLRSLDVTTLQAAHVATYELPKKALAFANFPTAYGPVTLNGDDFLPTTPSILIQSGKYANIPIISGSNLDEGTWFVADPDSSLDIIAFLNSERPGLALDLSPIRTIQLLKLYPNTPSLGSPYGTGNELFGRDKQYKRSAAIIGDILFTAPRRQFTRHATSRGQAVWSYLFSQPSGGAPEYGVSHASEIAYVFGGLKSDATTGDKDVSNKMMQYWINFATVLDPRPDDSNLPVWPGYGSSRSMIRIKANDYTIIPDTFRDSENSYITSKFLVEN</sequence>
<protein>
    <recommendedName>
        <fullName evidence="3">Carboxylesterase type B domain-containing protein</fullName>
    </recommendedName>
</protein>
<feature type="domain" description="Carboxylesterase type B" evidence="3">
    <location>
        <begin position="2"/>
        <end position="287"/>
    </location>
</feature>
<accession>A0A0B7FC53</accession>
<dbReference type="Gene3D" id="3.40.50.1820">
    <property type="entry name" value="alpha/beta hydrolase"/>
    <property type="match status" value="1"/>
</dbReference>
<proteinExistence type="inferred from homology"/>
<dbReference type="InterPro" id="IPR050654">
    <property type="entry name" value="AChE-related_enzymes"/>
</dbReference>
<dbReference type="AlphaFoldDB" id="A0A0B7FC53"/>
<keyword evidence="5" id="KW-1185">Reference proteome</keyword>
<evidence type="ECO:0000256" key="2">
    <source>
        <dbReference type="ARBA" id="ARBA00022801"/>
    </source>
</evidence>
<evidence type="ECO:0000313" key="4">
    <source>
        <dbReference type="EMBL" id="CEL55125.1"/>
    </source>
</evidence>
<dbReference type="SUPFAM" id="SSF53474">
    <property type="entry name" value="alpha/beta-Hydrolases"/>
    <property type="match status" value="1"/>
</dbReference>
<dbReference type="PANTHER" id="PTHR43918:SF4">
    <property type="entry name" value="CARBOXYLIC ESTER HYDROLASE"/>
    <property type="match status" value="1"/>
</dbReference>
<dbReference type="PANTHER" id="PTHR43918">
    <property type="entry name" value="ACETYLCHOLINESTERASE"/>
    <property type="match status" value="1"/>
</dbReference>
<dbReference type="EMBL" id="LN679101">
    <property type="protein sequence ID" value="CEL55125.1"/>
    <property type="molecule type" value="Genomic_DNA"/>
</dbReference>
<dbReference type="STRING" id="1108050.A0A0B7FC53"/>
<dbReference type="Pfam" id="PF00135">
    <property type="entry name" value="COesterase"/>
    <property type="match status" value="1"/>
</dbReference>
<dbReference type="GO" id="GO:0052689">
    <property type="term" value="F:carboxylic ester hydrolase activity"/>
    <property type="evidence" value="ECO:0007669"/>
    <property type="project" value="TreeGrafter"/>
</dbReference>
<evidence type="ECO:0000259" key="3">
    <source>
        <dbReference type="Pfam" id="PF00135"/>
    </source>
</evidence>
<reference evidence="4 5" key="1">
    <citation type="submission" date="2014-11" db="EMBL/GenBank/DDBJ databases">
        <authorList>
            <person name="Wibberg Daniel"/>
        </authorList>
    </citation>
    <scope>NUCLEOTIDE SEQUENCE [LARGE SCALE GENOMIC DNA]</scope>
    <source>
        <strain evidence="4">Rhizoctonia solani AG1-IB 7/3/14</strain>
    </source>
</reference>
<dbReference type="InterPro" id="IPR029058">
    <property type="entry name" value="AB_hydrolase_fold"/>
</dbReference>
<dbReference type="InterPro" id="IPR002018">
    <property type="entry name" value="CarbesteraseB"/>
</dbReference>
<name>A0A0B7FC53_THACB</name>
<dbReference type="Proteomes" id="UP000059188">
    <property type="component" value="Unassembled WGS sequence"/>
</dbReference>
<keyword evidence="2" id="KW-0378">Hydrolase</keyword>
<gene>
    <name evidence="4" type="ORF">RSOLAG1IB_01133</name>
</gene>
<organism evidence="4 5">
    <name type="scientific">Thanatephorus cucumeris (strain AG1-IB / isolate 7/3/14)</name>
    <name type="common">Lettuce bottom rot fungus</name>
    <name type="synonym">Rhizoctonia solani</name>
    <dbReference type="NCBI Taxonomy" id="1108050"/>
    <lineage>
        <taxon>Eukaryota</taxon>
        <taxon>Fungi</taxon>
        <taxon>Dikarya</taxon>
        <taxon>Basidiomycota</taxon>
        <taxon>Agaricomycotina</taxon>
        <taxon>Agaricomycetes</taxon>
        <taxon>Cantharellales</taxon>
        <taxon>Ceratobasidiaceae</taxon>
        <taxon>Rhizoctonia</taxon>
        <taxon>Rhizoctonia solani AG-1</taxon>
    </lineage>
</organism>
<dbReference type="OrthoDB" id="408631at2759"/>
<comment type="similarity">
    <text evidence="1">Belongs to the type-B carboxylesterase/lipase family.</text>
</comment>
<evidence type="ECO:0000313" key="5">
    <source>
        <dbReference type="Proteomes" id="UP000059188"/>
    </source>
</evidence>
<evidence type="ECO:0000256" key="1">
    <source>
        <dbReference type="ARBA" id="ARBA00005964"/>
    </source>
</evidence>